<dbReference type="InterPro" id="IPR011055">
    <property type="entry name" value="Dup_hybrid_motif"/>
</dbReference>
<dbReference type="InterPro" id="IPR050570">
    <property type="entry name" value="Cell_wall_metabolism_enzyme"/>
</dbReference>
<dbReference type="InterPro" id="IPR036365">
    <property type="entry name" value="PGBD-like_sf"/>
</dbReference>
<feature type="domain" description="Peptidoglycan binding-like" evidence="1">
    <location>
        <begin position="202"/>
        <end position="258"/>
    </location>
</feature>
<dbReference type="SUPFAM" id="SSF51261">
    <property type="entry name" value="Duplicated hybrid motif"/>
    <property type="match status" value="1"/>
</dbReference>
<reference evidence="3 4" key="1">
    <citation type="journal article" date="2012" name="J. Bacteriol.">
        <title>Draft Genome Sequence of the Extremely Halophilic Archaeon Halogranum salarium B-1T.</title>
        <authorList>
            <person name="Kim K.K."/>
            <person name="Lee K.C."/>
            <person name="Lee J.S."/>
        </authorList>
    </citation>
    <scope>NUCLEOTIDE SEQUENCE [LARGE SCALE GENOMIC DNA]</scope>
    <source>
        <strain evidence="3 4">B-1</strain>
    </source>
</reference>
<accession>J2ZZK6</accession>
<comment type="caution">
    <text evidence="3">The sequence shown here is derived from an EMBL/GenBank/DDBJ whole genome shotgun (WGS) entry which is preliminary data.</text>
</comment>
<feature type="domain" description="M23ase beta-sheet core" evidence="2">
    <location>
        <begin position="65"/>
        <end position="157"/>
    </location>
</feature>
<protein>
    <submittedName>
        <fullName evidence="3">Uncharacterized protein</fullName>
    </submittedName>
</protein>
<gene>
    <name evidence="3" type="ORF">HSB1_29560</name>
</gene>
<dbReference type="SMR" id="J2ZZK6"/>
<proteinExistence type="predicted"/>
<dbReference type="Gene3D" id="2.70.70.10">
    <property type="entry name" value="Glucose Permease (Domain IIA)"/>
    <property type="match status" value="1"/>
</dbReference>
<dbReference type="EMBL" id="ALJD01000008">
    <property type="protein sequence ID" value="EJN58478.1"/>
    <property type="molecule type" value="Genomic_DNA"/>
</dbReference>
<organism evidence="3 4">
    <name type="scientific">Halogranum salarium B-1</name>
    <dbReference type="NCBI Taxonomy" id="1210908"/>
    <lineage>
        <taxon>Archaea</taxon>
        <taxon>Methanobacteriati</taxon>
        <taxon>Methanobacteriota</taxon>
        <taxon>Stenosarchaea group</taxon>
        <taxon>Halobacteria</taxon>
        <taxon>Halobacteriales</taxon>
        <taxon>Haloferacaceae</taxon>
    </lineage>
</organism>
<evidence type="ECO:0000259" key="1">
    <source>
        <dbReference type="Pfam" id="PF01471"/>
    </source>
</evidence>
<dbReference type="Pfam" id="PF01551">
    <property type="entry name" value="Peptidase_M23"/>
    <property type="match status" value="1"/>
</dbReference>
<dbReference type="InterPro" id="IPR002477">
    <property type="entry name" value="Peptidoglycan-bd-like"/>
</dbReference>
<dbReference type="InterPro" id="IPR006311">
    <property type="entry name" value="TAT_signal"/>
</dbReference>
<dbReference type="Pfam" id="PF01471">
    <property type="entry name" value="PG_binding_1"/>
    <property type="match status" value="2"/>
</dbReference>
<dbReference type="Proteomes" id="UP000007813">
    <property type="component" value="Unassembled WGS sequence"/>
</dbReference>
<dbReference type="CDD" id="cd12797">
    <property type="entry name" value="M23_peptidase"/>
    <property type="match status" value="1"/>
</dbReference>
<feature type="domain" description="Peptidoglycan binding-like" evidence="1">
    <location>
        <begin position="277"/>
        <end position="325"/>
    </location>
</feature>
<dbReference type="SUPFAM" id="SSF47090">
    <property type="entry name" value="PGBD-like"/>
    <property type="match status" value="2"/>
</dbReference>
<dbReference type="Gene3D" id="1.10.101.10">
    <property type="entry name" value="PGBD-like superfamily/PGBD"/>
    <property type="match status" value="2"/>
</dbReference>
<evidence type="ECO:0000313" key="4">
    <source>
        <dbReference type="Proteomes" id="UP000007813"/>
    </source>
</evidence>
<dbReference type="InterPro" id="IPR016047">
    <property type="entry name" value="M23ase_b-sheet_dom"/>
</dbReference>
<dbReference type="InterPro" id="IPR036366">
    <property type="entry name" value="PGBDSf"/>
</dbReference>
<dbReference type="AlphaFoldDB" id="J2ZZK6"/>
<dbReference type="eggNOG" id="ENOG502N5PM">
    <property type="taxonomic scope" value="Archaea"/>
</dbReference>
<sequence>MFQFMRQSPSRRTFLTAVGTAATTLTIPSLTSERAAASDSGDFAWPITGTITSTYYDTRDGGTRTHRGIDADRYTGDPIYAARAGTVSTASYTSGYGYRVVIDHESGYQSRYAHCQSDLKVSVGDTVEKHEHIADIGSSGGDYAAHVHFDIKRDGEYQYIPGEYYDSISHTDAIPKDFPGLSGSGGDGGAAYSWPTYADGDSGESVYSIQYLLEDHGYALDYHDGIYGSEVETAVEDFQASRGLAVDGVVGPNTWESLYVPVLSASDDPYWATYGAQHHLRDGEGYSISVDGYYGSETKNAVESFQSSAGLAVDGKVGHDTWQALVDI</sequence>
<dbReference type="PANTHER" id="PTHR21666:SF270">
    <property type="entry name" value="MUREIN HYDROLASE ACTIVATOR ENVC"/>
    <property type="match status" value="1"/>
</dbReference>
<dbReference type="PANTHER" id="PTHR21666">
    <property type="entry name" value="PEPTIDASE-RELATED"/>
    <property type="match status" value="1"/>
</dbReference>
<dbReference type="PROSITE" id="PS51318">
    <property type="entry name" value="TAT"/>
    <property type="match status" value="1"/>
</dbReference>
<dbReference type="GO" id="GO:0004222">
    <property type="term" value="F:metalloendopeptidase activity"/>
    <property type="evidence" value="ECO:0007669"/>
    <property type="project" value="TreeGrafter"/>
</dbReference>
<evidence type="ECO:0000313" key="3">
    <source>
        <dbReference type="EMBL" id="EJN58478.1"/>
    </source>
</evidence>
<evidence type="ECO:0000259" key="2">
    <source>
        <dbReference type="Pfam" id="PF01551"/>
    </source>
</evidence>
<name>J2ZZK6_9EURY</name>